<sequence>MTLSLAIGLLSSFSVMKKKKAMFISLHQSTGWAGLLTILFHILLIWQDQYVPYSLKELFIPFLAKNEPFLSALGTISFYLFFIVIGSSDFFMKKMGLKRWKKLHIAVIPAWIMMALHGILIGTDSTKPWALFLYVAGIVAIVIIGLLRLLETAVEQPARQQRKPLNQQRQP</sequence>
<dbReference type="EMBL" id="JAESWB010000191">
    <property type="protein sequence ID" value="MBL4953414.1"/>
    <property type="molecule type" value="Genomic_DNA"/>
</dbReference>
<keyword evidence="2 5" id="KW-0812">Transmembrane</keyword>
<dbReference type="Proteomes" id="UP000623967">
    <property type="component" value="Unassembled WGS sequence"/>
</dbReference>
<organism evidence="7 8">
    <name type="scientific">Neobacillus paridis</name>
    <dbReference type="NCBI Taxonomy" id="2803862"/>
    <lineage>
        <taxon>Bacteria</taxon>
        <taxon>Bacillati</taxon>
        <taxon>Bacillota</taxon>
        <taxon>Bacilli</taxon>
        <taxon>Bacillales</taxon>
        <taxon>Bacillaceae</taxon>
        <taxon>Neobacillus</taxon>
    </lineage>
</organism>
<proteinExistence type="predicted"/>
<evidence type="ECO:0000256" key="5">
    <source>
        <dbReference type="SAM" id="Phobius"/>
    </source>
</evidence>
<comment type="caution">
    <text evidence="7">The sequence shown here is derived from an EMBL/GenBank/DDBJ whole genome shotgun (WGS) entry which is preliminary data.</text>
</comment>
<evidence type="ECO:0000313" key="7">
    <source>
        <dbReference type="EMBL" id="MBL4953414.1"/>
    </source>
</evidence>
<reference evidence="7 8" key="1">
    <citation type="submission" date="2021-01" db="EMBL/GenBank/DDBJ databases">
        <title>Genome public.</title>
        <authorList>
            <person name="Liu C."/>
            <person name="Sun Q."/>
        </authorList>
    </citation>
    <scope>NUCLEOTIDE SEQUENCE [LARGE SCALE GENOMIC DNA]</scope>
    <source>
        <strain evidence="7 8">YIM B02564</strain>
    </source>
</reference>
<feature type="transmembrane region" description="Helical" evidence="5">
    <location>
        <begin position="129"/>
        <end position="150"/>
    </location>
</feature>
<gene>
    <name evidence="7" type="ORF">JK635_14495</name>
</gene>
<accession>A0ABS1TRN2</accession>
<dbReference type="InterPro" id="IPR013130">
    <property type="entry name" value="Fe3_Rdtase_TM_dom"/>
</dbReference>
<feature type="transmembrane region" description="Helical" evidence="5">
    <location>
        <begin position="103"/>
        <end position="123"/>
    </location>
</feature>
<name>A0ABS1TRN2_9BACI</name>
<keyword evidence="3 5" id="KW-1133">Transmembrane helix</keyword>
<evidence type="ECO:0000256" key="1">
    <source>
        <dbReference type="ARBA" id="ARBA00004141"/>
    </source>
</evidence>
<evidence type="ECO:0000256" key="2">
    <source>
        <dbReference type="ARBA" id="ARBA00022692"/>
    </source>
</evidence>
<keyword evidence="8" id="KW-1185">Reference proteome</keyword>
<evidence type="ECO:0000313" key="8">
    <source>
        <dbReference type="Proteomes" id="UP000623967"/>
    </source>
</evidence>
<feature type="domain" description="Ferric oxidoreductase" evidence="6">
    <location>
        <begin position="19"/>
        <end position="114"/>
    </location>
</feature>
<evidence type="ECO:0000259" key="6">
    <source>
        <dbReference type="Pfam" id="PF01794"/>
    </source>
</evidence>
<dbReference type="Pfam" id="PF01794">
    <property type="entry name" value="Ferric_reduct"/>
    <property type="match status" value="1"/>
</dbReference>
<evidence type="ECO:0000256" key="3">
    <source>
        <dbReference type="ARBA" id="ARBA00022989"/>
    </source>
</evidence>
<comment type="subcellular location">
    <subcellularLocation>
        <location evidence="1">Membrane</location>
        <topology evidence="1">Multi-pass membrane protein</topology>
    </subcellularLocation>
</comment>
<feature type="transmembrane region" description="Helical" evidence="5">
    <location>
        <begin position="69"/>
        <end position="91"/>
    </location>
</feature>
<keyword evidence="4 5" id="KW-0472">Membrane</keyword>
<feature type="transmembrane region" description="Helical" evidence="5">
    <location>
        <begin position="21"/>
        <end position="46"/>
    </location>
</feature>
<evidence type="ECO:0000256" key="4">
    <source>
        <dbReference type="ARBA" id="ARBA00023136"/>
    </source>
</evidence>
<protein>
    <submittedName>
        <fullName evidence="7">Ferric reductase-like transmembrane domain-containing protein</fullName>
    </submittedName>
</protein>